<dbReference type="EMBL" id="CAWUHD010000033">
    <property type="protein sequence ID" value="CAK7219957.1"/>
    <property type="molecule type" value="Genomic_DNA"/>
</dbReference>
<proteinExistence type="predicted"/>
<feature type="signal peptide" evidence="1">
    <location>
        <begin position="1"/>
        <end position="22"/>
    </location>
</feature>
<sequence length="129" mass="13845">MQTPSYLWLPLLVVALIRTVLAQALGADPSIQAPAATIQINTTVTVNLFGTLPPFTVDLIEAGTSVVVQVIVTVSSFTKVTKVTVLSTETVTKVKTDHDVTTVSTFATRTVTEPWLHLRGQDLSNTTSH</sequence>
<keyword evidence="3" id="KW-1185">Reference proteome</keyword>
<evidence type="ECO:0000313" key="2">
    <source>
        <dbReference type="EMBL" id="CAK7219957.1"/>
    </source>
</evidence>
<reference evidence="2 3" key="1">
    <citation type="submission" date="2024-01" db="EMBL/GenBank/DDBJ databases">
        <authorList>
            <person name="Allen C."/>
            <person name="Tagirdzhanova G."/>
        </authorList>
    </citation>
    <scope>NUCLEOTIDE SEQUENCE [LARGE SCALE GENOMIC DNA]</scope>
</reference>
<evidence type="ECO:0000313" key="3">
    <source>
        <dbReference type="Proteomes" id="UP001642482"/>
    </source>
</evidence>
<gene>
    <name evidence="2" type="ORF">SEUCBS140593_004071</name>
</gene>
<comment type="caution">
    <text evidence="2">The sequence shown here is derived from an EMBL/GenBank/DDBJ whole genome shotgun (WGS) entry which is preliminary data.</text>
</comment>
<evidence type="ECO:0000256" key="1">
    <source>
        <dbReference type="SAM" id="SignalP"/>
    </source>
</evidence>
<accession>A0ABP0BJY5</accession>
<keyword evidence="1" id="KW-0732">Signal</keyword>
<feature type="chain" id="PRO_5046059341" evidence="1">
    <location>
        <begin position="23"/>
        <end position="129"/>
    </location>
</feature>
<name>A0ABP0BJY5_9PEZI</name>
<dbReference type="Proteomes" id="UP001642482">
    <property type="component" value="Unassembled WGS sequence"/>
</dbReference>
<protein>
    <submittedName>
        <fullName evidence="2">Uncharacterized protein</fullName>
    </submittedName>
</protein>
<organism evidence="2 3">
    <name type="scientific">Sporothrix eucalyptigena</name>
    <dbReference type="NCBI Taxonomy" id="1812306"/>
    <lineage>
        <taxon>Eukaryota</taxon>
        <taxon>Fungi</taxon>
        <taxon>Dikarya</taxon>
        <taxon>Ascomycota</taxon>
        <taxon>Pezizomycotina</taxon>
        <taxon>Sordariomycetes</taxon>
        <taxon>Sordariomycetidae</taxon>
        <taxon>Ophiostomatales</taxon>
        <taxon>Ophiostomataceae</taxon>
        <taxon>Sporothrix</taxon>
    </lineage>
</organism>